<reference evidence="8 9" key="1">
    <citation type="submission" date="2021-03" db="EMBL/GenBank/DDBJ databases">
        <title>Antimicrobial resistance genes in bacteria isolated from Japanese honey, and their potential for conferring macrolide and lincosamide resistance in the American foulbrood pathogen Paenibacillus larvae.</title>
        <authorList>
            <person name="Okamoto M."/>
            <person name="Kumagai M."/>
            <person name="Kanamori H."/>
            <person name="Takamatsu D."/>
        </authorList>
    </citation>
    <scope>NUCLEOTIDE SEQUENCE [LARGE SCALE GENOMIC DNA]</scope>
    <source>
        <strain evidence="8 9">J21TS3</strain>
    </source>
</reference>
<comment type="caution">
    <text evidence="8">The sequence shown here is derived from an EMBL/GenBank/DDBJ whole genome shotgun (WGS) entry which is preliminary data.</text>
</comment>
<dbReference type="InterPro" id="IPR017850">
    <property type="entry name" value="Alkaline_phosphatase_core_sf"/>
</dbReference>
<evidence type="ECO:0000256" key="6">
    <source>
        <dbReference type="ARBA" id="ARBA00022837"/>
    </source>
</evidence>
<keyword evidence="5" id="KW-0378">Hydrolase</keyword>
<dbReference type="PROSITE" id="PS00149">
    <property type="entry name" value="SULFATASE_2"/>
    <property type="match status" value="1"/>
</dbReference>
<accession>A0ABQ4LXP2</accession>
<protein>
    <submittedName>
        <fullName evidence="8">Arylsulfatase A family protein</fullName>
    </submittedName>
</protein>
<evidence type="ECO:0000313" key="8">
    <source>
        <dbReference type="EMBL" id="GIO68029.1"/>
    </source>
</evidence>
<dbReference type="Gene3D" id="3.40.720.10">
    <property type="entry name" value="Alkaline Phosphatase, subunit A"/>
    <property type="match status" value="1"/>
</dbReference>
<feature type="domain" description="Sulfatase N-terminal" evidence="7">
    <location>
        <begin position="4"/>
        <end position="342"/>
    </location>
</feature>
<keyword evidence="6" id="KW-0106">Calcium</keyword>
<comment type="cofactor">
    <cofactor evidence="1">
        <name>Ca(2+)</name>
        <dbReference type="ChEBI" id="CHEBI:29108"/>
    </cofactor>
</comment>
<dbReference type="PANTHER" id="PTHR42693:SF42">
    <property type="entry name" value="ARYLSULFATASE G"/>
    <property type="match status" value="1"/>
</dbReference>
<evidence type="ECO:0000256" key="1">
    <source>
        <dbReference type="ARBA" id="ARBA00001913"/>
    </source>
</evidence>
<keyword evidence="9" id="KW-1185">Reference proteome</keyword>
<dbReference type="RefSeq" id="WP_212950406.1">
    <property type="nucleotide sequence ID" value="NZ_BORW01000013.1"/>
</dbReference>
<proteinExistence type="inferred from homology"/>
<dbReference type="InterPro" id="IPR024607">
    <property type="entry name" value="Sulfatase_CS"/>
</dbReference>
<name>A0ABQ4LXP2_9BACL</name>
<keyword evidence="3" id="KW-0479">Metal-binding</keyword>
<dbReference type="InterPro" id="IPR050738">
    <property type="entry name" value="Sulfatase"/>
</dbReference>
<dbReference type="Proteomes" id="UP000680638">
    <property type="component" value="Unassembled WGS sequence"/>
</dbReference>
<evidence type="ECO:0000313" key="9">
    <source>
        <dbReference type="Proteomes" id="UP000680638"/>
    </source>
</evidence>
<evidence type="ECO:0000256" key="5">
    <source>
        <dbReference type="ARBA" id="ARBA00022801"/>
    </source>
</evidence>
<evidence type="ECO:0000256" key="2">
    <source>
        <dbReference type="ARBA" id="ARBA00008779"/>
    </source>
</evidence>
<dbReference type="InterPro" id="IPR000917">
    <property type="entry name" value="Sulfatase_N"/>
</dbReference>
<dbReference type="Pfam" id="PF00884">
    <property type="entry name" value="Sulfatase"/>
    <property type="match status" value="1"/>
</dbReference>
<dbReference type="PANTHER" id="PTHR42693">
    <property type="entry name" value="ARYLSULFATASE FAMILY MEMBER"/>
    <property type="match status" value="1"/>
</dbReference>
<evidence type="ECO:0000256" key="3">
    <source>
        <dbReference type="ARBA" id="ARBA00022723"/>
    </source>
</evidence>
<dbReference type="CDD" id="cd16155">
    <property type="entry name" value="sulfatase_like"/>
    <property type="match status" value="1"/>
</dbReference>
<gene>
    <name evidence="8" type="ORF">J21TS3_28500</name>
</gene>
<sequence>MKKPNVVFIISDDHRYEAIRSSGNGVIQTPTLDALSGEGTALEGMHIFGGLTGAVCAPSRACVNTGRPIFRSMVGSDVSVWEHSVNIRPDVPLMPQTFRADGYHTYAVGKWHNDKGSFARSFAGGDKLFFYGMSDHDRVPVQPFDPEGSYPQEREQVCETFSTELFTNAAVDFIREYDREQPFYLYLAYTAPHDPRTAPEPYAGMYDPETIPLPANFLERHPFDAGDMEVRDEKLARLPRDEAEIRRHIADYYAMITHMDAHIGRVVSALKDKGIYEDTIIVYTADHGLSIGQHGLMGKQNVYDHSIRIPFILRGPGVPQGRRIPALASNIDMFPTLAELCGLRMPAGAGGVSLVPLLEGRERLRPVVCTAYRDVQRMAKDSKWKLIRYYRSPVTDTGTDRIQLFDLEADPWETNDVSGDPANAPHIRRLAEELQRWMEEYGDFMQERPVLPN</sequence>
<dbReference type="SUPFAM" id="SSF53649">
    <property type="entry name" value="Alkaline phosphatase-like"/>
    <property type="match status" value="1"/>
</dbReference>
<evidence type="ECO:0000259" key="7">
    <source>
        <dbReference type="Pfam" id="PF00884"/>
    </source>
</evidence>
<keyword evidence="4" id="KW-0732">Signal</keyword>
<comment type="similarity">
    <text evidence="2">Belongs to the sulfatase family.</text>
</comment>
<dbReference type="EMBL" id="BORW01000013">
    <property type="protein sequence ID" value="GIO68029.1"/>
    <property type="molecule type" value="Genomic_DNA"/>
</dbReference>
<organism evidence="8 9">
    <name type="scientific">Paenibacillus cookii</name>
    <dbReference type="NCBI Taxonomy" id="157839"/>
    <lineage>
        <taxon>Bacteria</taxon>
        <taxon>Bacillati</taxon>
        <taxon>Bacillota</taxon>
        <taxon>Bacilli</taxon>
        <taxon>Bacillales</taxon>
        <taxon>Paenibacillaceae</taxon>
        <taxon>Paenibacillus</taxon>
    </lineage>
</organism>
<evidence type="ECO:0000256" key="4">
    <source>
        <dbReference type="ARBA" id="ARBA00022729"/>
    </source>
</evidence>